<dbReference type="Gene3D" id="1.10.10.60">
    <property type="entry name" value="Homeodomain-like"/>
    <property type="match status" value="2"/>
</dbReference>
<gene>
    <name evidence="9" type="ORF">A7L45_05610</name>
</gene>
<keyword evidence="3 9" id="KW-0238">DNA-binding</keyword>
<proteinExistence type="predicted"/>
<keyword evidence="2" id="KW-0805">Transcription regulation</keyword>
<dbReference type="SUPFAM" id="SSF52172">
    <property type="entry name" value="CheY-like"/>
    <property type="match status" value="1"/>
</dbReference>
<dbReference type="InterPro" id="IPR018060">
    <property type="entry name" value="HTH_AraC"/>
</dbReference>
<dbReference type="PROSITE" id="PS00041">
    <property type="entry name" value="HTH_ARAC_FAMILY_1"/>
    <property type="match status" value="1"/>
</dbReference>
<keyword evidence="10" id="KW-1185">Reference proteome</keyword>
<dbReference type="RefSeq" id="WP_071611872.1">
    <property type="nucleotide sequence ID" value="NZ_CP015756.1"/>
</dbReference>
<dbReference type="SMART" id="SM00448">
    <property type="entry name" value="REC"/>
    <property type="match status" value="1"/>
</dbReference>
<dbReference type="CDD" id="cd17536">
    <property type="entry name" value="REC_YesN-like"/>
    <property type="match status" value="1"/>
</dbReference>
<feature type="domain" description="HTH araC/xylS-type" evidence="7">
    <location>
        <begin position="141"/>
        <end position="239"/>
    </location>
</feature>
<dbReference type="InterPro" id="IPR018062">
    <property type="entry name" value="HTH_AraC-typ_CS"/>
</dbReference>
<evidence type="ECO:0000256" key="4">
    <source>
        <dbReference type="ARBA" id="ARBA00023163"/>
    </source>
</evidence>
<dbReference type="PANTHER" id="PTHR43280">
    <property type="entry name" value="ARAC-FAMILY TRANSCRIPTIONAL REGULATOR"/>
    <property type="match status" value="1"/>
</dbReference>
<dbReference type="Pfam" id="PF12833">
    <property type="entry name" value="HTH_18"/>
    <property type="match status" value="1"/>
</dbReference>
<feature type="modified residue" description="4-aspartylphosphate" evidence="6">
    <location>
        <position position="55"/>
    </location>
</feature>
<dbReference type="PROSITE" id="PS01124">
    <property type="entry name" value="HTH_ARAC_FAMILY_2"/>
    <property type="match status" value="1"/>
</dbReference>
<dbReference type="EMBL" id="CP015756">
    <property type="protein sequence ID" value="APC39579.1"/>
    <property type="molecule type" value="Genomic_DNA"/>
</dbReference>
<dbReference type="GO" id="GO:0000160">
    <property type="term" value="P:phosphorelay signal transduction system"/>
    <property type="evidence" value="ECO:0007669"/>
    <property type="project" value="InterPro"/>
</dbReference>
<organism evidence="9 10">
    <name type="scientific">Clostridium estertheticum subsp. estertheticum</name>
    <dbReference type="NCBI Taxonomy" id="1552"/>
    <lineage>
        <taxon>Bacteria</taxon>
        <taxon>Bacillati</taxon>
        <taxon>Bacillota</taxon>
        <taxon>Clostridia</taxon>
        <taxon>Eubacteriales</taxon>
        <taxon>Clostridiaceae</taxon>
        <taxon>Clostridium</taxon>
    </lineage>
</organism>
<dbReference type="SUPFAM" id="SSF46689">
    <property type="entry name" value="Homeodomain-like"/>
    <property type="match status" value="2"/>
</dbReference>
<keyword evidence="4" id="KW-0804">Transcription</keyword>
<dbReference type="InterPro" id="IPR011006">
    <property type="entry name" value="CheY-like_superfamily"/>
</dbReference>
<dbReference type="STRING" id="1552.A7L45_05610"/>
<dbReference type="InterPro" id="IPR020449">
    <property type="entry name" value="Tscrpt_reg_AraC-type_HTH"/>
</dbReference>
<evidence type="ECO:0000256" key="2">
    <source>
        <dbReference type="ARBA" id="ARBA00023015"/>
    </source>
</evidence>
<evidence type="ECO:0000313" key="9">
    <source>
        <dbReference type="EMBL" id="APC39579.1"/>
    </source>
</evidence>
<dbReference type="InterPro" id="IPR001789">
    <property type="entry name" value="Sig_transdc_resp-reg_receiver"/>
</dbReference>
<evidence type="ECO:0000259" key="8">
    <source>
        <dbReference type="PROSITE" id="PS50110"/>
    </source>
</evidence>
<dbReference type="Gene3D" id="3.40.50.2300">
    <property type="match status" value="1"/>
</dbReference>
<protein>
    <recommendedName>
        <fullName evidence="1">Stage 0 sporulation protein A homolog</fullName>
    </recommendedName>
</protein>
<dbReference type="GO" id="GO:0043565">
    <property type="term" value="F:sequence-specific DNA binding"/>
    <property type="evidence" value="ECO:0007669"/>
    <property type="project" value="InterPro"/>
</dbReference>
<comment type="function">
    <text evidence="5">May play the central regulatory role in sporulation. It may be an element of the effector pathway responsible for the activation of sporulation genes in response to nutritional stress. Spo0A may act in concert with spo0H (a sigma factor) to control the expression of some genes that are critical to the sporulation process.</text>
</comment>
<dbReference type="AlphaFoldDB" id="A0A1J0GE65"/>
<evidence type="ECO:0000256" key="6">
    <source>
        <dbReference type="PROSITE-ProRule" id="PRU00169"/>
    </source>
</evidence>
<dbReference type="OrthoDB" id="324626at2"/>
<dbReference type="Proteomes" id="UP000182569">
    <property type="component" value="Chromosome"/>
</dbReference>
<dbReference type="GO" id="GO:0003700">
    <property type="term" value="F:DNA-binding transcription factor activity"/>
    <property type="evidence" value="ECO:0007669"/>
    <property type="project" value="InterPro"/>
</dbReference>
<dbReference type="PANTHER" id="PTHR43280:SF28">
    <property type="entry name" value="HTH-TYPE TRANSCRIPTIONAL ACTIVATOR RHAS"/>
    <property type="match status" value="1"/>
</dbReference>
<evidence type="ECO:0000256" key="3">
    <source>
        <dbReference type="ARBA" id="ARBA00023125"/>
    </source>
</evidence>
<name>A0A1J0GE65_9CLOT</name>
<evidence type="ECO:0000313" key="10">
    <source>
        <dbReference type="Proteomes" id="UP000182569"/>
    </source>
</evidence>
<sequence>MHNLLIVEDENIERRALRYIIEDKLSCINICGEAKSGFEAIEMAKTSTPDIILMDVEMPELSGLEAQKEIIKFLPNVHTIILSAYDDFAFTQSAIRIKVIDYLLKPIRPNDLIESINRSISLINTQNDRVISDNQDDTLIKEAMKYIDKHYNTYINLQSIAAYVHLNPQYFSRYFKSKIGINFINYLSSFRIIKAKDLLLNTDKNITEISQNVGYVDSSYFSKVFLKSVGMSPNHFRYQNKKQHF</sequence>
<dbReference type="PRINTS" id="PR00032">
    <property type="entry name" value="HTHARAC"/>
</dbReference>
<evidence type="ECO:0000259" key="7">
    <source>
        <dbReference type="PROSITE" id="PS01124"/>
    </source>
</evidence>
<evidence type="ECO:0000256" key="5">
    <source>
        <dbReference type="ARBA" id="ARBA00024867"/>
    </source>
</evidence>
<dbReference type="Pfam" id="PF00072">
    <property type="entry name" value="Response_reg"/>
    <property type="match status" value="1"/>
</dbReference>
<keyword evidence="6" id="KW-0597">Phosphoprotein</keyword>
<dbReference type="PROSITE" id="PS50110">
    <property type="entry name" value="RESPONSE_REGULATORY"/>
    <property type="match status" value="1"/>
</dbReference>
<dbReference type="InterPro" id="IPR009057">
    <property type="entry name" value="Homeodomain-like_sf"/>
</dbReference>
<evidence type="ECO:0000256" key="1">
    <source>
        <dbReference type="ARBA" id="ARBA00018672"/>
    </source>
</evidence>
<dbReference type="SMART" id="SM00342">
    <property type="entry name" value="HTH_ARAC"/>
    <property type="match status" value="1"/>
</dbReference>
<accession>A0A1J0GE65</accession>
<reference evidence="10" key="1">
    <citation type="journal article" date="2016" name="Front. Microbiol.">
        <title>Complete Genome Sequence of Clostridium estertheticum DSM 8809, a Microbe Identified in Spoiled Vacuum Packed Beef.</title>
        <authorList>
            <person name="Yu Z."/>
            <person name="Gunn L."/>
            <person name="Brennan E."/>
            <person name="Reid R."/>
            <person name="Wall P.G."/>
            <person name="Gaora O.P."/>
            <person name="Hurley D."/>
            <person name="Bolton D."/>
            <person name="Fanning S."/>
        </authorList>
    </citation>
    <scope>NUCLEOTIDE SEQUENCE [LARGE SCALE GENOMIC DNA]</scope>
    <source>
        <strain evidence="10">DSM 8809</strain>
    </source>
</reference>
<dbReference type="KEGG" id="ceu:A7L45_05610"/>
<feature type="domain" description="Response regulatory" evidence="8">
    <location>
        <begin position="3"/>
        <end position="120"/>
    </location>
</feature>